<name>A0ABU8TJG3_9HYPH</name>
<dbReference type="Gene3D" id="1.10.10.10">
    <property type="entry name" value="Winged helix-like DNA-binding domain superfamily/Winged helix DNA-binding domain"/>
    <property type="match status" value="1"/>
</dbReference>
<dbReference type="SUPFAM" id="SSF46785">
    <property type="entry name" value="Winged helix' DNA-binding domain"/>
    <property type="match status" value="1"/>
</dbReference>
<reference evidence="2 3" key="1">
    <citation type="submission" date="2024-02" db="EMBL/GenBank/DDBJ databases">
        <title>Roseibium algae sp. nov., isolated from marine alga (Grateloupia sp.), showing potential in myo-inositol conversion.</title>
        <authorList>
            <person name="Wang Y."/>
        </authorList>
    </citation>
    <scope>NUCLEOTIDE SEQUENCE [LARGE SCALE GENOMIC DNA]</scope>
    <source>
        <strain evidence="2 3">H3510</strain>
    </source>
</reference>
<feature type="domain" description="HTH marR-type" evidence="1">
    <location>
        <begin position="14"/>
        <end position="146"/>
    </location>
</feature>
<dbReference type="InterPro" id="IPR036388">
    <property type="entry name" value="WH-like_DNA-bd_sf"/>
</dbReference>
<comment type="caution">
    <text evidence="2">The sequence shown here is derived from an EMBL/GenBank/DDBJ whole genome shotgun (WGS) entry which is preliminary data.</text>
</comment>
<dbReference type="InterPro" id="IPR011991">
    <property type="entry name" value="ArsR-like_HTH"/>
</dbReference>
<evidence type="ECO:0000259" key="1">
    <source>
        <dbReference type="PROSITE" id="PS50995"/>
    </source>
</evidence>
<dbReference type="PROSITE" id="PS50995">
    <property type="entry name" value="HTH_MARR_2"/>
    <property type="match status" value="1"/>
</dbReference>
<dbReference type="Pfam" id="PF12802">
    <property type="entry name" value="MarR_2"/>
    <property type="match status" value="1"/>
</dbReference>
<dbReference type="RefSeq" id="WP_340274039.1">
    <property type="nucleotide sequence ID" value="NZ_JBAKIA010000005.1"/>
</dbReference>
<evidence type="ECO:0000313" key="2">
    <source>
        <dbReference type="EMBL" id="MEJ8474299.1"/>
    </source>
</evidence>
<dbReference type="CDD" id="cd00090">
    <property type="entry name" value="HTH_ARSR"/>
    <property type="match status" value="1"/>
</dbReference>
<dbReference type="PANTHER" id="PTHR33164">
    <property type="entry name" value="TRANSCRIPTIONAL REGULATOR, MARR FAMILY"/>
    <property type="match status" value="1"/>
</dbReference>
<dbReference type="PANTHER" id="PTHR33164:SF89">
    <property type="entry name" value="MARR FAMILY REGULATORY PROTEIN"/>
    <property type="match status" value="1"/>
</dbReference>
<dbReference type="Proteomes" id="UP001385499">
    <property type="component" value="Unassembled WGS sequence"/>
</dbReference>
<dbReference type="InterPro" id="IPR036390">
    <property type="entry name" value="WH_DNA-bd_sf"/>
</dbReference>
<dbReference type="InterPro" id="IPR039422">
    <property type="entry name" value="MarR/SlyA-like"/>
</dbReference>
<organism evidence="2 3">
    <name type="scientific">Roseibium algae</name>
    <dbReference type="NCBI Taxonomy" id="3123038"/>
    <lineage>
        <taxon>Bacteria</taxon>
        <taxon>Pseudomonadati</taxon>
        <taxon>Pseudomonadota</taxon>
        <taxon>Alphaproteobacteria</taxon>
        <taxon>Hyphomicrobiales</taxon>
        <taxon>Stappiaceae</taxon>
        <taxon>Roseibium</taxon>
    </lineage>
</organism>
<proteinExistence type="predicted"/>
<dbReference type="SMART" id="SM00347">
    <property type="entry name" value="HTH_MARR"/>
    <property type="match status" value="1"/>
</dbReference>
<protein>
    <submittedName>
        <fullName evidence="2">MarR family winged helix-turn-helix transcriptional regulator</fullName>
    </submittedName>
</protein>
<gene>
    <name evidence="2" type="ORF">V6575_09360</name>
</gene>
<dbReference type="InterPro" id="IPR000835">
    <property type="entry name" value="HTH_MarR-typ"/>
</dbReference>
<dbReference type="EMBL" id="JBAKIA010000005">
    <property type="protein sequence ID" value="MEJ8474299.1"/>
    <property type="molecule type" value="Genomic_DNA"/>
</dbReference>
<accession>A0ABU8TJG3</accession>
<keyword evidence="3" id="KW-1185">Reference proteome</keyword>
<evidence type="ECO:0000313" key="3">
    <source>
        <dbReference type="Proteomes" id="UP001385499"/>
    </source>
</evidence>
<sequence length="165" mass="17980">MTEESNQAARQTPERDAALALERLAVEFAQFRPSNARAHGLTTQYAIIMAVIYDHPGCGVSAITEQTGMFQSTVSRSLASLYKKGIVRRETSVTDTRAVELHLTAEGTSILETIRDEWRIRVAAMLDAVQETDRTDLLKGLGVLSGVIHHLTQSSDVAAAVAEDL</sequence>